<dbReference type="EMBL" id="CP042425">
    <property type="protein sequence ID" value="QEL14953.1"/>
    <property type="molecule type" value="Genomic_DNA"/>
</dbReference>
<sequence>MPSTTPHVLAMPSAGLLAATKTHTRRRWLWLPTVRGASGNFPDGVRSPTPATVEPSGKKSEGSPPLGTLHLVQSRAVKTYTLAIVRESNGRPVIIFIRKAPSADTHRVTLADSRKAGSCTCAGHHFAGHCAHVDAVLSMTAAGVLPDPVEWLAERERATLMATLAGATKSLTAAGLTVGPLTPINV</sequence>
<gene>
    <name evidence="4" type="ORF">PX52LOC_01856</name>
</gene>
<keyword evidence="1" id="KW-0862">Zinc</keyword>
<proteinExistence type="predicted"/>
<dbReference type="Proteomes" id="UP000324974">
    <property type="component" value="Chromosome"/>
</dbReference>
<dbReference type="KEGG" id="lrs:PX52LOC_01856"/>
<evidence type="ECO:0000313" key="5">
    <source>
        <dbReference type="Proteomes" id="UP000324974"/>
    </source>
</evidence>
<organism evidence="4 5">
    <name type="scientific">Limnoglobus roseus</name>
    <dbReference type="NCBI Taxonomy" id="2598579"/>
    <lineage>
        <taxon>Bacteria</taxon>
        <taxon>Pseudomonadati</taxon>
        <taxon>Planctomycetota</taxon>
        <taxon>Planctomycetia</taxon>
        <taxon>Gemmatales</taxon>
        <taxon>Gemmataceae</taxon>
        <taxon>Limnoglobus</taxon>
    </lineage>
</organism>
<accession>A0A5C1A9T8</accession>
<feature type="domain" description="SWIM-type" evidence="3">
    <location>
        <begin position="106"/>
        <end position="141"/>
    </location>
</feature>
<reference evidence="5" key="1">
    <citation type="submission" date="2019-08" db="EMBL/GenBank/DDBJ databases">
        <title>Limnoglobus roseus gen. nov., sp. nov., a novel freshwater planctomycete with a giant genome from the family Gemmataceae.</title>
        <authorList>
            <person name="Kulichevskaya I.S."/>
            <person name="Naumoff D.G."/>
            <person name="Miroshnikov K."/>
            <person name="Ivanova A."/>
            <person name="Philippov D.A."/>
            <person name="Hakobyan A."/>
            <person name="Rijpstra I.C."/>
            <person name="Sinninghe Damste J.S."/>
            <person name="Liesack W."/>
            <person name="Dedysh S.N."/>
        </authorList>
    </citation>
    <scope>NUCLEOTIDE SEQUENCE [LARGE SCALE GENOMIC DNA]</scope>
    <source>
        <strain evidence="5">PX52</strain>
    </source>
</reference>
<evidence type="ECO:0000259" key="3">
    <source>
        <dbReference type="PROSITE" id="PS50966"/>
    </source>
</evidence>
<dbReference type="PROSITE" id="PS50966">
    <property type="entry name" value="ZF_SWIM"/>
    <property type="match status" value="1"/>
</dbReference>
<dbReference type="InterPro" id="IPR007527">
    <property type="entry name" value="Znf_SWIM"/>
</dbReference>
<evidence type="ECO:0000256" key="2">
    <source>
        <dbReference type="SAM" id="MobiDB-lite"/>
    </source>
</evidence>
<feature type="region of interest" description="Disordered" evidence="2">
    <location>
        <begin position="39"/>
        <end position="67"/>
    </location>
</feature>
<keyword evidence="1" id="KW-0479">Metal-binding</keyword>
<dbReference type="GO" id="GO:0008270">
    <property type="term" value="F:zinc ion binding"/>
    <property type="evidence" value="ECO:0007669"/>
    <property type="project" value="UniProtKB-KW"/>
</dbReference>
<evidence type="ECO:0000256" key="1">
    <source>
        <dbReference type="PROSITE-ProRule" id="PRU00325"/>
    </source>
</evidence>
<keyword evidence="1" id="KW-0863">Zinc-finger</keyword>
<keyword evidence="5" id="KW-1185">Reference proteome</keyword>
<protein>
    <recommendedName>
        <fullName evidence="3">SWIM-type domain-containing protein</fullName>
    </recommendedName>
</protein>
<dbReference type="AlphaFoldDB" id="A0A5C1A9T8"/>
<name>A0A5C1A9T8_9BACT</name>
<evidence type="ECO:0000313" key="4">
    <source>
        <dbReference type="EMBL" id="QEL14953.1"/>
    </source>
</evidence>